<dbReference type="AlphaFoldDB" id="A0A1F6VRH4"/>
<dbReference type="InterPro" id="IPR043129">
    <property type="entry name" value="ATPase_NBD"/>
</dbReference>
<gene>
    <name evidence="1" type="ORF">A3J61_00440</name>
</gene>
<evidence type="ECO:0000313" key="1">
    <source>
        <dbReference type="EMBL" id="OGI72179.1"/>
    </source>
</evidence>
<dbReference type="STRING" id="1801752.A3J61_00440"/>
<dbReference type="EMBL" id="MFUC01000010">
    <property type="protein sequence ID" value="OGI72179.1"/>
    <property type="molecule type" value="Genomic_DNA"/>
</dbReference>
<evidence type="ECO:0008006" key="3">
    <source>
        <dbReference type="Google" id="ProtNLM"/>
    </source>
</evidence>
<evidence type="ECO:0000313" key="2">
    <source>
        <dbReference type="Proteomes" id="UP000179686"/>
    </source>
</evidence>
<reference evidence="1 2" key="1">
    <citation type="journal article" date="2016" name="Nat. Commun.">
        <title>Thousands of microbial genomes shed light on interconnected biogeochemical processes in an aquifer system.</title>
        <authorList>
            <person name="Anantharaman K."/>
            <person name="Brown C.T."/>
            <person name="Hug L.A."/>
            <person name="Sharon I."/>
            <person name="Castelle C.J."/>
            <person name="Probst A.J."/>
            <person name="Thomas B.C."/>
            <person name="Singh A."/>
            <person name="Wilkins M.J."/>
            <person name="Karaoz U."/>
            <person name="Brodie E.L."/>
            <person name="Williams K.H."/>
            <person name="Hubbard S.S."/>
            <person name="Banfield J.F."/>
        </authorList>
    </citation>
    <scope>NUCLEOTIDE SEQUENCE [LARGE SCALE GENOMIC DNA]</scope>
</reference>
<dbReference type="Gene3D" id="3.30.420.40">
    <property type="match status" value="1"/>
</dbReference>
<accession>A0A1F6VRH4</accession>
<name>A0A1F6VRH4_9BACT</name>
<protein>
    <recommendedName>
        <fullName evidence="3">SHS2 domain-containing protein</fullName>
    </recommendedName>
</protein>
<sequence>MRKDHENVLVIDIGSGSVGLGLVSNYKTGSKNDSKKNIINFCTRYELEYTNEVNFGTSPEKMLSGIENSLKQIPKQTIDKIHIFLHSPWHVVHTKQVLISDPKKINLTKKLVQKTSESEIANFTTYAKTNLHGYDQLTLIESTVPEVKINGYIVPDPFNKKVDGCEFLLSLAFAPSNVVASIENLCLKFFALNKKNIKFRSATLAFAHVCGTLYSGSNGIMILDVGSEITDISLIKNNVLNFGVSFAEGTHDIVRKISQTLNTNFSDASSKAHARFLGILNTSLSTQIDDCLKPLEDGWQKSVANSLAKAPKNEIIPKTVVLICEESAISPWYNKSIATDTFTQYLKTDGKFRIISPNTDALKNNLDVHTDVKYVDISLSLLCISL</sequence>
<proteinExistence type="predicted"/>
<comment type="caution">
    <text evidence="1">The sequence shown here is derived from an EMBL/GenBank/DDBJ whole genome shotgun (WGS) entry which is preliminary data.</text>
</comment>
<dbReference type="Proteomes" id="UP000179686">
    <property type="component" value="Unassembled WGS sequence"/>
</dbReference>
<dbReference type="SUPFAM" id="SSF53067">
    <property type="entry name" value="Actin-like ATPase domain"/>
    <property type="match status" value="1"/>
</dbReference>
<organism evidence="1 2">
    <name type="scientific">Candidatus Nomurabacteria bacterium RIFCSPHIGHO2_02_FULL_38_15</name>
    <dbReference type="NCBI Taxonomy" id="1801752"/>
    <lineage>
        <taxon>Bacteria</taxon>
        <taxon>Candidatus Nomuraibacteriota</taxon>
    </lineage>
</organism>